<accession>A0A8E0S222</accession>
<reference evidence="2" key="1">
    <citation type="submission" date="2019-05" db="EMBL/GenBank/DDBJ databases">
        <title>Annotation for the trematode Fasciolopsis buski.</title>
        <authorList>
            <person name="Choi Y.-J."/>
        </authorList>
    </citation>
    <scope>NUCLEOTIDE SEQUENCE</scope>
    <source>
        <strain evidence="2">HT</strain>
        <tissue evidence="2">Whole worm</tissue>
    </source>
</reference>
<gene>
    <name evidence="2" type="ORF">FBUS_05050</name>
</gene>
<feature type="compositionally biased region" description="Basic and acidic residues" evidence="1">
    <location>
        <begin position="207"/>
        <end position="233"/>
    </location>
</feature>
<dbReference type="AlphaFoldDB" id="A0A8E0S222"/>
<dbReference type="OrthoDB" id="6252398at2759"/>
<evidence type="ECO:0000313" key="3">
    <source>
        <dbReference type="Proteomes" id="UP000728185"/>
    </source>
</evidence>
<feature type="compositionally biased region" description="Basic and acidic residues" evidence="1">
    <location>
        <begin position="187"/>
        <end position="200"/>
    </location>
</feature>
<name>A0A8E0S222_9TREM</name>
<proteinExistence type="predicted"/>
<dbReference type="EMBL" id="LUCM01003426">
    <property type="protein sequence ID" value="KAA0195829.1"/>
    <property type="molecule type" value="Genomic_DNA"/>
</dbReference>
<evidence type="ECO:0000256" key="1">
    <source>
        <dbReference type="SAM" id="MobiDB-lite"/>
    </source>
</evidence>
<evidence type="ECO:0000313" key="2">
    <source>
        <dbReference type="EMBL" id="KAA0195829.1"/>
    </source>
</evidence>
<sequence>MLGISLRHSPIRIIIMFPGRCLFAGMMEKKSNTEYTSMHGCSHADDGKLEEELRQVCKKTVAQFQHTYQFDLISLSPTTESNELKRTASVGQFGSQAAQTPSTWRWESVDLQTTYVPEFYHPQYARSRKSEQSYLVKTASVPLFLSTQSKQALPVPNNIKSSPKKTNVPKPSKNLFTLWQPRIRRSLRTEHAPGEVKDNKASTGSRDSTDQNPKNDKSTKVQTDPSRRSRSQDTGELPNMKGIIIRRSVTTDRDTRQCGREYKSNIKANSALDRHLVSIFH</sequence>
<protein>
    <submittedName>
        <fullName evidence="2">Uncharacterized protein</fullName>
    </submittedName>
</protein>
<keyword evidence="3" id="KW-1185">Reference proteome</keyword>
<comment type="caution">
    <text evidence="2">The sequence shown here is derived from an EMBL/GenBank/DDBJ whole genome shotgun (WGS) entry which is preliminary data.</text>
</comment>
<dbReference type="Proteomes" id="UP000728185">
    <property type="component" value="Unassembled WGS sequence"/>
</dbReference>
<organism evidence="2 3">
    <name type="scientific">Fasciolopsis buskii</name>
    <dbReference type="NCBI Taxonomy" id="27845"/>
    <lineage>
        <taxon>Eukaryota</taxon>
        <taxon>Metazoa</taxon>
        <taxon>Spiralia</taxon>
        <taxon>Lophotrochozoa</taxon>
        <taxon>Platyhelminthes</taxon>
        <taxon>Trematoda</taxon>
        <taxon>Digenea</taxon>
        <taxon>Plagiorchiida</taxon>
        <taxon>Echinostomata</taxon>
        <taxon>Echinostomatoidea</taxon>
        <taxon>Fasciolidae</taxon>
        <taxon>Fasciolopsis</taxon>
    </lineage>
</organism>
<feature type="region of interest" description="Disordered" evidence="1">
    <location>
        <begin position="154"/>
        <end position="245"/>
    </location>
</feature>